<dbReference type="Proteomes" id="UP000000346">
    <property type="component" value="Chromosome"/>
</dbReference>
<gene>
    <name evidence="2" type="ordered locus">ASAC_0579</name>
</gene>
<dbReference type="KEGG" id="asc:ASAC_0579"/>
<dbReference type="Gene3D" id="3.90.1150.10">
    <property type="entry name" value="Aspartate Aminotransferase, domain 1"/>
    <property type="match status" value="1"/>
</dbReference>
<dbReference type="InterPro" id="IPR015421">
    <property type="entry name" value="PyrdxlP-dep_Trfase_major"/>
</dbReference>
<evidence type="ECO:0000313" key="2">
    <source>
        <dbReference type="EMBL" id="ADL18986.1"/>
    </source>
</evidence>
<protein>
    <submittedName>
        <fullName evidence="2">Putative aminotransferase</fullName>
    </submittedName>
</protein>
<dbReference type="Pfam" id="PF00266">
    <property type="entry name" value="Aminotran_5"/>
    <property type="match status" value="1"/>
</dbReference>
<dbReference type="STRING" id="666510.ASAC_0579"/>
<dbReference type="PANTHER" id="PTHR43586">
    <property type="entry name" value="CYSTEINE DESULFURASE"/>
    <property type="match status" value="1"/>
</dbReference>
<dbReference type="EMBL" id="CP001742">
    <property type="protein sequence ID" value="ADL18986.1"/>
    <property type="molecule type" value="Genomic_DNA"/>
</dbReference>
<dbReference type="OrthoDB" id="5817at2157"/>
<reference evidence="2 3" key="1">
    <citation type="journal article" date="2010" name="Appl. Environ. Microbiol.">
        <title>The genome sequence of the crenarchaeon Acidilobus saccharovorans supports a new order, Acidilobales, and suggests an important ecological role in terrestrial acidic hot springs.</title>
        <authorList>
            <person name="Mardanov A.V."/>
            <person name="Svetlitchnyi V.A."/>
            <person name="Beletsky A.V."/>
            <person name="Prokofeva M.I."/>
            <person name="Bonch-Osmolovskaya E.A."/>
            <person name="Ravin N.V."/>
            <person name="Skryabin K.G."/>
        </authorList>
    </citation>
    <scope>NUCLEOTIDE SEQUENCE [LARGE SCALE GENOMIC DNA]</scope>
    <source>
        <strain evidence="3">DSM 16705 / JCM 18335 / VKM B-2471 / 345-15</strain>
    </source>
</reference>
<dbReference type="PANTHER" id="PTHR43586:SF15">
    <property type="entry name" value="BLR3095 PROTEIN"/>
    <property type="match status" value="1"/>
</dbReference>
<dbReference type="eggNOG" id="arCOG00065">
    <property type="taxonomic scope" value="Archaea"/>
</dbReference>
<dbReference type="FunCoup" id="D9Q0Z8">
    <property type="interactions" value="49"/>
</dbReference>
<organism evidence="2 3">
    <name type="scientific">Acidilobus saccharovorans (strain DSM 16705 / JCM 18335 / VKM B-2471 / 345-15)</name>
    <dbReference type="NCBI Taxonomy" id="666510"/>
    <lineage>
        <taxon>Archaea</taxon>
        <taxon>Thermoproteota</taxon>
        <taxon>Thermoprotei</taxon>
        <taxon>Acidilobales</taxon>
        <taxon>Acidilobaceae</taxon>
        <taxon>Acidilobus</taxon>
    </lineage>
</organism>
<dbReference type="InterPro" id="IPR000192">
    <property type="entry name" value="Aminotrans_V_dom"/>
</dbReference>
<name>D9Q0Z8_ACIS3</name>
<dbReference type="RefSeq" id="WP_013266498.1">
    <property type="nucleotide sequence ID" value="NC_014374.1"/>
</dbReference>
<dbReference type="InterPro" id="IPR015422">
    <property type="entry name" value="PyrdxlP-dep_Trfase_small"/>
</dbReference>
<dbReference type="GeneID" id="9498811"/>
<dbReference type="SUPFAM" id="SSF53383">
    <property type="entry name" value="PLP-dependent transferases"/>
    <property type="match status" value="1"/>
</dbReference>
<dbReference type="Gene3D" id="3.40.640.10">
    <property type="entry name" value="Type I PLP-dependent aspartate aminotransferase-like (Major domain)"/>
    <property type="match status" value="1"/>
</dbReference>
<evidence type="ECO:0000313" key="3">
    <source>
        <dbReference type="Proteomes" id="UP000000346"/>
    </source>
</evidence>
<sequence length="392" mass="43213">MYEAEFPSLRSRHYLDWAAVGVPPLRAIGAIRSLLDVYESSPEEASSMGSQAELKAAARGQLAPLVGCSPDNLVFTGTSTTSAVQEAVDSIPMSKGDNVVIFDMDFPLVHAEAYRLRLRGVEVRVVRNRDGDYDVDQLYEVVDRRTRAVIVSSVMWVNGLRVDVEEVAKVAHEAEAYLVVDAIQQAGAIRPRGLERADFVAFGTQKWLLAPFGLGGMCVSRRSVEELQPARPGYSNAPVQDWDAYWLDPNKAPFYVEPYRRDSALKFEYGGSLSSLSLRGAEAAASLINEVGIDNVEAQVMRLRKALLEELEDLRADLLTMPEQSKASGIVLFRVGDSVREDYELARRLRARGIAVSARGAAGLWGIRVSVHFPNKEDDITALSEAIRELRG</sequence>
<dbReference type="GO" id="GO:0008483">
    <property type="term" value="F:transaminase activity"/>
    <property type="evidence" value="ECO:0007669"/>
    <property type="project" value="UniProtKB-KW"/>
</dbReference>
<feature type="domain" description="Aminotransferase class V" evidence="1">
    <location>
        <begin position="14"/>
        <end position="383"/>
    </location>
</feature>
<dbReference type="InParanoid" id="D9Q0Z8"/>
<keyword evidence="2" id="KW-0032">Aminotransferase</keyword>
<dbReference type="AlphaFoldDB" id="D9Q0Z8"/>
<dbReference type="HOGENOM" id="CLU_003433_2_1_2"/>
<dbReference type="InterPro" id="IPR015424">
    <property type="entry name" value="PyrdxlP-dep_Trfase"/>
</dbReference>
<keyword evidence="2" id="KW-0808">Transferase</keyword>
<keyword evidence="3" id="KW-1185">Reference proteome</keyword>
<accession>D9Q0Z8</accession>
<proteinExistence type="predicted"/>
<evidence type="ECO:0000259" key="1">
    <source>
        <dbReference type="Pfam" id="PF00266"/>
    </source>
</evidence>